<accession>A0ABY9KU29</accession>
<dbReference type="EMBL" id="CP129113">
    <property type="protein sequence ID" value="WLV24281.1"/>
    <property type="molecule type" value="Genomic_DNA"/>
</dbReference>
<evidence type="ECO:0000313" key="2">
    <source>
        <dbReference type="EMBL" id="WLV24281.1"/>
    </source>
</evidence>
<dbReference type="Gene3D" id="1.10.287.1490">
    <property type="match status" value="1"/>
</dbReference>
<keyword evidence="3" id="KW-1185">Reference proteome</keyword>
<name>A0ABY9KU29_9BACI</name>
<evidence type="ECO:0000313" key="3">
    <source>
        <dbReference type="Proteomes" id="UP001180087"/>
    </source>
</evidence>
<dbReference type="Proteomes" id="UP001180087">
    <property type="component" value="Chromosome"/>
</dbReference>
<dbReference type="SUPFAM" id="SSF46579">
    <property type="entry name" value="Prefoldin"/>
    <property type="match status" value="1"/>
</dbReference>
<reference evidence="2" key="1">
    <citation type="submission" date="2023-06" db="EMBL/GenBank/DDBJ databases">
        <title>A Treasure from Seagulls: Isolation and Description of Aciduricobacillus qingdaonensis gen. nov., sp. nov., a Rare Obligately Uric Acid-utilizing Member in the Family Bacillaceae.</title>
        <authorList>
            <person name="Liu W."/>
            <person name="Wang B."/>
        </authorList>
    </citation>
    <scope>NUCLEOTIDE SEQUENCE</scope>
    <source>
        <strain evidence="2">44XB</strain>
    </source>
</reference>
<organism evidence="2 3">
    <name type="scientific">Aciduricibacillus chroicocephali</name>
    <dbReference type="NCBI Taxonomy" id="3054939"/>
    <lineage>
        <taxon>Bacteria</taxon>
        <taxon>Bacillati</taxon>
        <taxon>Bacillota</taxon>
        <taxon>Bacilli</taxon>
        <taxon>Bacillales</taxon>
        <taxon>Bacillaceae</taxon>
        <taxon>Aciduricibacillus</taxon>
    </lineage>
</organism>
<evidence type="ECO:0000256" key="1">
    <source>
        <dbReference type="SAM" id="Coils"/>
    </source>
</evidence>
<dbReference type="RefSeq" id="WP_348027144.1">
    <property type="nucleotide sequence ID" value="NZ_CP129113.1"/>
</dbReference>
<proteinExistence type="predicted"/>
<sequence>MSERVELHANLSAKQGELNACVSAVASLEAKIQRIKELIADFEALKADLKSLKKDLDKDAKATHTYWVGKRLEKYQNILGDDLSDSALKSYIDNVDDNLDELNNALMRLENELYNMEGLIGNIKSAINWISTKIENLIN</sequence>
<feature type="coiled-coil region" evidence="1">
    <location>
        <begin position="92"/>
        <end position="119"/>
    </location>
</feature>
<keyword evidence="1" id="KW-0175">Coiled coil</keyword>
<feature type="coiled-coil region" evidence="1">
    <location>
        <begin position="25"/>
        <end position="62"/>
    </location>
</feature>
<gene>
    <name evidence="2" type="ORF">QR721_11635</name>
</gene>
<protein>
    <submittedName>
        <fullName evidence="2">DUF5082 family protein</fullName>
    </submittedName>
</protein>